<dbReference type="InterPro" id="IPR032710">
    <property type="entry name" value="NTF2-like_dom_sf"/>
</dbReference>
<dbReference type="Pfam" id="PF13577">
    <property type="entry name" value="SnoaL_4"/>
    <property type="match status" value="1"/>
</dbReference>
<dbReference type="STRING" id="380248.SAMN05216251_12030"/>
<dbReference type="Gene3D" id="3.10.450.50">
    <property type="match status" value="1"/>
</dbReference>
<gene>
    <name evidence="3" type="ORF">SAMN05216251_12030</name>
</gene>
<proteinExistence type="predicted"/>
<feature type="domain" description="SnoaL-like" evidence="2">
    <location>
        <begin position="21"/>
        <end position="147"/>
    </location>
</feature>
<dbReference type="InterPro" id="IPR037401">
    <property type="entry name" value="SnoaL-like"/>
</dbReference>
<evidence type="ECO:0000256" key="1">
    <source>
        <dbReference type="SAM" id="MobiDB-lite"/>
    </source>
</evidence>
<feature type="compositionally biased region" description="Low complexity" evidence="1">
    <location>
        <begin position="1"/>
        <end position="10"/>
    </location>
</feature>
<evidence type="ECO:0000313" key="4">
    <source>
        <dbReference type="Proteomes" id="UP000199323"/>
    </source>
</evidence>
<keyword evidence="4" id="KW-1185">Reference proteome</keyword>
<dbReference type="RefSeq" id="WP_177246638.1">
    <property type="nucleotide sequence ID" value="NZ_FONG01000020.1"/>
</dbReference>
<dbReference type="Proteomes" id="UP000199323">
    <property type="component" value="Unassembled WGS sequence"/>
</dbReference>
<name>A0A1I2JV08_9ACTN</name>
<evidence type="ECO:0000259" key="2">
    <source>
        <dbReference type="Pfam" id="PF13577"/>
    </source>
</evidence>
<evidence type="ECO:0000313" key="3">
    <source>
        <dbReference type="EMBL" id="SFF58384.1"/>
    </source>
</evidence>
<organism evidence="3 4">
    <name type="scientific">Actinacidiphila alni</name>
    <dbReference type="NCBI Taxonomy" id="380248"/>
    <lineage>
        <taxon>Bacteria</taxon>
        <taxon>Bacillati</taxon>
        <taxon>Actinomycetota</taxon>
        <taxon>Actinomycetes</taxon>
        <taxon>Kitasatosporales</taxon>
        <taxon>Streptomycetaceae</taxon>
        <taxon>Actinacidiphila</taxon>
    </lineage>
</organism>
<feature type="region of interest" description="Disordered" evidence="1">
    <location>
        <begin position="1"/>
        <end position="22"/>
    </location>
</feature>
<sequence length="164" mass="18313">MTPHEGAEAPGPHPPGPAPGAEDTRRITALLTAYCASVDAGDFARFARLFRHGTWLGMPGAEVEEWLRRNVLTYDGATYTTHRTYDIALTRGGSRGGSRDGSRDEAYGTCAIEVTQRFPGEPALLVTRNTYADRFRRLDGRWWFASRVITLRRPGDDSRHRRHG</sequence>
<protein>
    <submittedName>
        <fullName evidence="3">SnoaL-like domain-containing protein</fullName>
    </submittedName>
</protein>
<dbReference type="AlphaFoldDB" id="A0A1I2JV08"/>
<dbReference type="EMBL" id="FONG01000020">
    <property type="protein sequence ID" value="SFF58384.1"/>
    <property type="molecule type" value="Genomic_DNA"/>
</dbReference>
<reference evidence="3 4" key="1">
    <citation type="submission" date="2016-10" db="EMBL/GenBank/DDBJ databases">
        <authorList>
            <person name="de Groot N.N."/>
        </authorList>
    </citation>
    <scope>NUCLEOTIDE SEQUENCE [LARGE SCALE GENOMIC DNA]</scope>
    <source>
        <strain evidence="3 4">CGMCC 4.3510</strain>
    </source>
</reference>
<dbReference type="SUPFAM" id="SSF54427">
    <property type="entry name" value="NTF2-like"/>
    <property type="match status" value="1"/>
</dbReference>
<accession>A0A1I2JV08</accession>